<feature type="compositionally biased region" description="Acidic residues" evidence="1">
    <location>
        <begin position="117"/>
        <end position="129"/>
    </location>
</feature>
<feature type="region of interest" description="Disordered" evidence="1">
    <location>
        <begin position="83"/>
        <end position="182"/>
    </location>
</feature>
<name>A0A6G1HBE8_9PEZI</name>
<dbReference type="EMBL" id="ML977142">
    <property type="protein sequence ID" value="KAF1990387.1"/>
    <property type="molecule type" value="Genomic_DNA"/>
</dbReference>
<proteinExistence type="predicted"/>
<sequence>MAPITPTPLTWTIRLKHAKTTVFLHIHPSAPISSLKSELLHALTQTCPDGHLNGLPLPQSPEGFVLGIPRDARALEKGWVRMAGQKGKGKEREGGGALREAGVRDGMAVAFRWGEKEDSEGDSEEEDDVGGAGRKKEEMWDVELPVWDDGSDEEGEQEDEEEDEEEDEMEDVEDGDVTDAEL</sequence>
<dbReference type="AlphaFoldDB" id="A0A6G1HBE8"/>
<dbReference type="Proteomes" id="UP000800041">
    <property type="component" value="Unassembled WGS sequence"/>
</dbReference>
<accession>A0A6G1HBE8</accession>
<evidence type="ECO:0000313" key="3">
    <source>
        <dbReference type="Proteomes" id="UP000800041"/>
    </source>
</evidence>
<evidence type="ECO:0000256" key="1">
    <source>
        <dbReference type="SAM" id="MobiDB-lite"/>
    </source>
</evidence>
<reference evidence="2" key="1">
    <citation type="journal article" date="2020" name="Stud. Mycol.">
        <title>101 Dothideomycetes genomes: a test case for predicting lifestyles and emergence of pathogens.</title>
        <authorList>
            <person name="Haridas S."/>
            <person name="Albert R."/>
            <person name="Binder M."/>
            <person name="Bloem J."/>
            <person name="Labutti K."/>
            <person name="Salamov A."/>
            <person name="Andreopoulos B."/>
            <person name="Baker S."/>
            <person name="Barry K."/>
            <person name="Bills G."/>
            <person name="Bluhm B."/>
            <person name="Cannon C."/>
            <person name="Castanera R."/>
            <person name="Culley D."/>
            <person name="Daum C."/>
            <person name="Ezra D."/>
            <person name="Gonzalez J."/>
            <person name="Henrissat B."/>
            <person name="Kuo A."/>
            <person name="Liang C."/>
            <person name="Lipzen A."/>
            <person name="Lutzoni F."/>
            <person name="Magnuson J."/>
            <person name="Mondo S."/>
            <person name="Nolan M."/>
            <person name="Ohm R."/>
            <person name="Pangilinan J."/>
            <person name="Park H.-J."/>
            <person name="Ramirez L."/>
            <person name="Alfaro M."/>
            <person name="Sun H."/>
            <person name="Tritt A."/>
            <person name="Yoshinaga Y."/>
            <person name="Zwiers L.-H."/>
            <person name="Turgeon B."/>
            <person name="Goodwin S."/>
            <person name="Spatafora J."/>
            <person name="Crous P."/>
            <person name="Grigoriev I."/>
        </authorList>
    </citation>
    <scope>NUCLEOTIDE SEQUENCE</scope>
    <source>
        <strain evidence="2">CBS 113979</strain>
    </source>
</reference>
<feature type="compositionally biased region" description="Acidic residues" evidence="1">
    <location>
        <begin position="149"/>
        <end position="182"/>
    </location>
</feature>
<keyword evidence="3" id="KW-1185">Reference proteome</keyword>
<gene>
    <name evidence="2" type="ORF">K402DRAFT_460473</name>
</gene>
<evidence type="ECO:0000313" key="2">
    <source>
        <dbReference type="EMBL" id="KAF1990387.1"/>
    </source>
</evidence>
<protein>
    <submittedName>
        <fullName evidence="2">Uncharacterized protein</fullName>
    </submittedName>
</protein>
<dbReference type="OrthoDB" id="5376498at2759"/>
<organism evidence="2 3">
    <name type="scientific">Aulographum hederae CBS 113979</name>
    <dbReference type="NCBI Taxonomy" id="1176131"/>
    <lineage>
        <taxon>Eukaryota</taxon>
        <taxon>Fungi</taxon>
        <taxon>Dikarya</taxon>
        <taxon>Ascomycota</taxon>
        <taxon>Pezizomycotina</taxon>
        <taxon>Dothideomycetes</taxon>
        <taxon>Pleosporomycetidae</taxon>
        <taxon>Aulographales</taxon>
        <taxon>Aulographaceae</taxon>
    </lineage>
</organism>